<feature type="domain" description="EAL" evidence="3">
    <location>
        <begin position="409"/>
        <end position="660"/>
    </location>
</feature>
<dbReference type="InterPro" id="IPR043128">
    <property type="entry name" value="Rev_trsase/Diguanyl_cyclase"/>
</dbReference>
<evidence type="ECO:0000256" key="1">
    <source>
        <dbReference type="SAM" id="Phobius"/>
    </source>
</evidence>
<dbReference type="Pfam" id="PF00990">
    <property type="entry name" value="GGDEF"/>
    <property type="match status" value="1"/>
</dbReference>
<sequence length="666" mass="76635">MTKLSIKRIPISLWIISVLVIAISIYIETNTPIETEGMYWTINIILVAMFSYYGGIYGGVAFIVILSGIYTMMNIVATPNELSVQNLFPYGIGLFIALSIGTLAWKIKTNEIQLKKIFENNDITFWTWNQETDEHIFSEGYASIYGVTSDILKENPNLWLDVVHPDDKEILLNALEQQRAGKKTSITYRFFHASGEVRWIQDRATPYIDRHGEVTRVDGVVFDITSQKKVEQKMNQLIHYDSLTGLTNRKWFQNYLDTALISTKKYSRPLAIMFIDFDNFKRVNDTLGHSAGDELLIRIANRLKTILRESDIVSRQSGDEFLVLVENRELPEIETLARKIILEMNAPYSINGTEIISTPSIGISVNHDWEDDAEALIKKADFAMFLAKENGKNNYQFYNEELNKKMKRKMILETYLHKAIEKDELIVHYQPQFDIATYQISGAEALLRWECELGKIPPDEFIPIAEETGLIIPIGEWVLRQACRDVKRFHEKGFTSFPISVNISTRQLMTPNFIDRVRSIVLEEDVNPQLLTLEITESAFLYYEDAKENILELRELGVGVSLDDFGIGYSSLSMIRNIEIDELKIDRSFLNDSFKNNRVQSLLEAIIQIGKKINTKVVVEGIETKEQIELLAVHEVYGQGYYYSKPIPVHEFEEWCLGSRERAKSF</sequence>
<keyword evidence="1" id="KW-0812">Transmembrane</keyword>
<evidence type="ECO:0000313" key="6">
    <source>
        <dbReference type="Proteomes" id="UP001444625"/>
    </source>
</evidence>
<keyword evidence="1" id="KW-0472">Membrane</keyword>
<dbReference type="PROSITE" id="PS50883">
    <property type="entry name" value="EAL"/>
    <property type="match status" value="1"/>
</dbReference>
<dbReference type="PANTHER" id="PTHR44757:SF2">
    <property type="entry name" value="BIOFILM ARCHITECTURE MAINTENANCE PROTEIN MBAA"/>
    <property type="match status" value="1"/>
</dbReference>
<feature type="transmembrane region" description="Helical" evidence="1">
    <location>
        <begin position="87"/>
        <end position="105"/>
    </location>
</feature>
<dbReference type="NCBIfam" id="TIGR00254">
    <property type="entry name" value="GGDEF"/>
    <property type="match status" value="1"/>
</dbReference>
<dbReference type="Pfam" id="PF08447">
    <property type="entry name" value="PAS_3"/>
    <property type="match status" value="1"/>
</dbReference>
<dbReference type="EMBL" id="JBDIML010000003">
    <property type="protein sequence ID" value="MEN2767891.1"/>
    <property type="molecule type" value="Genomic_DNA"/>
</dbReference>
<evidence type="ECO:0000259" key="4">
    <source>
        <dbReference type="PROSITE" id="PS50887"/>
    </source>
</evidence>
<dbReference type="InterPro" id="IPR035919">
    <property type="entry name" value="EAL_sf"/>
</dbReference>
<gene>
    <name evidence="5" type="ORF">ABC228_11875</name>
</gene>
<dbReference type="InterPro" id="IPR052155">
    <property type="entry name" value="Biofilm_reg_signaling"/>
</dbReference>
<dbReference type="CDD" id="cd00130">
    <property type="entry name" value="PAS"/>
    <property type="match status" value="1"/>
</dbReference>
<keyword evidence="6" id="KW-1185">Reference proteome</keyword>
<proteinExistence type="predicted"/>
<dbReference type="SUPFAM" id="SSF141868">
    <property type="entry name" value="EAL domain-like"/>
    <property type="match status" value="1"/>
</dbReference>
<dbReference type="CDD" id="cd01949">
    <property type="entry name" value="GGDEF"/>
    <property type="match status" value="1"/>
</dbReference>
<feature type="transmembrane region" description="Helical" evidence="1">
    <location>
        <begin position="39"/>
        <end position="66"/>
    </location>
</feature>
<dbReference type="Gene3D" id="3.30.450.20">
    <property type="entry name" value="PAS domain"/>
    <property type="match status" value="1"/>
</dbReference>
<dbReference type="SMART" id="SM00086">
    <property type="entry name" value="PAC"/>
    <property type="match status" value="1"/>
</dbReference>
<dbReference type="InterPro" id="IPR000014">
    <property type="entry name" value="PAS"/>
</dbReference>
<dbReference type="Proteomes" id="UP001444625">
    <property type="component" value="Unassembled WGS sequence"/>
</dbReference>
<dbReference type="NCBIfam" id="TIGR00229">
    <property type="entry name" value="sensory_box"/>
    <property type="match status" value="1"/>
</dbReference>
<dbReference type="InterPro" id="IPR035965">
    <property type="entry name" value="PAS-like_dom_sf"/>
</dbReference>
<reference evidence="5 6" key="1">
    <citation type="submission" date="2024-05" db="EMBL/GenBank/DDBJ databases">
        <authorList>
            <person name="Haq I."/>
            <person name="Ullah Z."/>
            <person name="Ahmad R."/>
            <person name="Li M."/>
            <person name="Tong Y."/>
        </authorList>
    </citation>
    <scope>NUCLEOTIDE SEQUENCE [LARGE SCALE GENOMIC DNA]</scope>
    <source>
        <strain evidence="5 6">16A2E</strain>
    </source>
</reference>
<dbReference type="InterPro" id="IPR000700">
    <property type="entry name" value="PAS-assoc_C"/>
</dbReference>
<dbReference type="PANTHER" id="PTHR44757">
    <property type="entry name" value="DIGUANYLATE CYCLASE DGCP"/>
    <property type="match status" value="1"/>
</dbReference>
<dbReference type="InterPro" id="IPR001610">
    <property type="entry name" value="PAC"/>
</dbReference>
<dbReference type="InterPro" id="IPR001633">
    <property type="entry name" value="EAL_dom"/>
</dbReference>
<dbReference type="Pfam" id="PF00563">
    <property type="entry name" value="EAL"/>
    <property type="match status" value="1"/>
</dbReference>
<keyword evidence="1" id="KW-1133">Transmembrane helix</keyword>
<feature type="transmembrane region" description="Helical" evidence="1">
    <location>
        <begin position="9"/>
        <end position="27"/>
    </location>
</feature>
<comment type="caution">
    <text evidence="5">The sequence shown here is derived from an EMBL/GenBank/DDBJ whole genome shotgun (WGS) entry which is preliminary data.</text>
</comment>
<dbReference type="Gene3D" id="3.20.20.450">
    <property type="entry name" value="EAL domain"/>
    <property type="match status" value="1"/>
</dbReference>
<evidence type="ECO:0000313" key="5">
    <source>
        <dbReference type="EMBL" id="MEN2767891.1"/>
    </source>
</evidence>
<organism evidence="5 6">
    <name type="scientific">Ornithinibacillus xuwenensis</name>
    <dbReference type="NCBI Taxonomy" id="3144668"/>
    <lineage>
        <taxon>Bacteria</taxon>
        <taxon>Bacillati</taxon>
        <taxon>Bacillota</taxon>
        <taxon>Bacilli</taxon>
        <taxon>Bacillales</taxon>
        <taxon>Bacillaceae</taxon>
        <taxon>Ornithinibacillus</taxon>
    </lineage>
</organism>
<dbReference type="CDD" id="cd01948">
    <property type="entry name" value="EAL"/>
    <property type="match status" value="1"/>
</dbReference>
<evidence type="ECO:0000259" key="3">
    <source>
        <dbReference type="PROSITE" id="PS50883"/>
    </source>
</evidence>
<dbReference type="InterPro" id="IPR000160">
    <property type="entry name" value="GGDEF_dom"/>
</dbReference>
<dbReference type="Gene3D" id="3.30.70.270">
    <property type="match status" value="1"/>
</dbReference>
<feature type="domain" description="PAC" evidence="2">
    <location>
        <begin position="184"/>
        <end position="236"/>
    </location>
</feature>
<name>A0ABU9XHY9_9BACI</name>
<dbReference type="RefSeq" id="WP_345825357.1">
    <property type="nucleotide sequence ID" value="NZ_JBDIML010000003.1"/>
</dbReference>
<feature type="domain" description="GGDEF" evidence="4">
    <location>
        <begin position="268"/>
        <end position="400"/>
    </location>
</feature>
<dbReference type="SMART" id="SM00052">
    <property type="entry name" value="EAL"/>
    <property type="match status" value="1"/>
</dbReference>
<dbReference type="InterPro" id="IPR013655">
    <property type="entry name" value="PAS_fold_3"/>
</dbReference>
<evidence type="ECO:0000259" key="2">
    <source>
        <dbReference type="PROSITE" id="PS50113"/>
    </source>
</evidence>
<dbReference type="PROSITE" id="PS50113">
    <property type="entry name" value="PAC"/>
    <property type="match status" value="1"/>
</dbReference>
<dbReference type="SUPFAM" id="SSF55073">
    <property type="entry name" value="Nucleotide cyclase"/>
    <property type="match status" value="1"/>
</dbReference>
<dbReference type="SUPFAM" id="SSF55785">
    <property type="entry name" value="PYP-like sensor domain (PAS domain)"/>
    <property type="match status" value="1"/>
</dbReference>
<dbReference type="SMART" id="SM00267">
    <property type="entry name" value="GGDEF"/>
    <property type="match status" value="1"/>
</dbReference>
<accession>A0ABU9XHY9</accession>
<dbReference type="PROSITE" id="PS50887">
    <property type="entry name" value="GGDEF"/>
    <property type="match status" value="1"/>
</dbReference>
<dbReference type="InterPro" id="IPR029787">
    <property type="entry name" value="Nucleotide_cyclase"/>
</dbReference>
<protein>
    <submittedName>
        <fullName evidence="5">EAL domain-containing protein</fullName>
    </submittedName>
</protein>